<accession>A0A6C0B1A2</accession>
<reference evidence="1" key="1">
    <citation type="journal article" date="2020" name="Nature">
        <title>Giant virus diversity and host interactions through global metagenomics.</title>
        <authorList>
            <person name="Schulz F."/>
            <person name="Roux S."/>
            <person name="Paez-Espino D."/>
            <person name="Jungbluth S."/>
            <person name="Walsh D.A."/>
            <person name="Denef V.J."/>
            <person name="McMahon K.D."/>
            <person name="Konstantinidis K.T."/>
            <person name="Eloe-Fadrosh E.A."/>
            <person name="Kyrpides N.C."/>
            <person name="Woyke T."/>
        </authorList>
    </citation>
    <scope>NUCLEOTIDE SEQUENCE</scope>
    <source>
        <strain evidence="1">GVMAG-M-3300009182-78</strain>
    </source>
</reference>
<evidence type="ECO:0000313" key="1">
    <source>
        <dbReference type="EMBL" id="QHS85299.1"/>
    </source>
</evidence>
<protein>
    <submittedName>
        <fullName evidence="1">Uncharacterized protein</fullName>
    </submittedName>
</protein>
<proteinExistence type="predicted"/>
<name>A0A6C0B1A2_9ZZZZ</name>
<dbReference type="EMBL" id="MN739042">
    <property type="protein sequence ID" value="QHS85299.1"/>
    <property type="molecule type" value="Genomic_DNA"/>
</dbReference>
<sequence>MFTFLERKKIDFYGFNLSCLQKSNGKGYIATIRQCINSGDCGVKLIEPAKDADKSEWDAYRTATSLAYPQTINKTFYLDLNNNFDVIIARELFETNIPVYSSFSKGIEDCRLIDEKSLLCVCLSSNPNWKSEMCYAEFEENKIKRLQQLYIEEEQYSKNEKNWLFLKKQDDNHIICLYHYNPLKVISVNIHTGKSKVIKEYTIKDKKLTSHGGACVYLDKINKYLVTIRNVSYGKFFGNQFLLLNDLFELEGISEVFNFPNCEGLYQMCMSLIINKNDKNQEVVHAFVGVDNRTCFIYEGLLDDILTNCRHVTIA</sequence>
<dbReference type="AlphaFoldDB" id="A0A6C0B1A2"/>
<organism evidence="1">
    <name type="scientific">viral metagenome</name>
    <dbReference type="NCBI Taxonomy" id="1070528"/>
    <lineage>
        <taxon>unclassified sequences</taxon>
        <taxon>metagenomes</taxon>
        <taxon>organismal metagenomes</taxon>
    </lineage>
</organism>